<dbReference type="Gene3D" id="2.60.60.20">
    <property type="entry name" value="PLAT/LH2 domain"/>
    <property type="match status" value="1"/>
</dbReference>
<feature type="domain" description="Lipoxygenase" evidence="13">
    <location>
        <begin position="173"/>
        <end position="804"/>
    </location>
</feature>
<dbReference type="PROSITE" id="PS51393">
    <property type="entry name" value="LIPOXYGENASE_3"/>
    <property type="match status" value="1"/>
</dbReference>
<dbReference type="InterPro" id="IPR036392">
    <property type="entry name" value="PLAT/LH2_dom_sf"/>
</dbReference>
<organism evidence="14 15">
    <name type="scientific">Rhamnella rubrinervis</name>
    <dbReference type="NCBI Taxonomy" id="2594499"/>
    <lineage>
        <taxon>Eukaryota</taxon>
        <taxon>Viridiplantae</taxon>
        <taxon>Streptophyta</taxon>
        <taxon>Embryophyta</taxon>
        <taxon>Tracheophyta</taxon>
        <taxon>Spermatophyta</taxon>
        <taxon>Magnoliopsida</taxon>
        <taxon>eudicotyledons</taxon>
        <taxon>Gunneridae</taxon>
        <taxon>Pentapetalae</taxon>
        <taxon>rosids</taxon>
        <taxon>fabids</taxon>
        <taxon>Rosales</taxon>
        <taxon>Rhamnaceae</taxon>
        <taxon>rhamnoid group</taxon>
        <taxon>Rhamneae</taxon>
        <taxon>Rhamnella</taxon>
    </lineage>
</organism>
<keyword evidence="2 11" id="KW-0444">Lipid biosynthesis</keyword>
<dbReference type="AlphaFoldDB" id="A0A8K0MNA9"/>
<evidence type="ECO:0000259" key="12">
    <source>
        <dbReference type="PROSITE" id="PS50095"/>
    </source>
</evidence>
<proteinExistence type="inferred from homology"/>
<dbReference type="GO" id="GO:0006633">
    <property type="term" value="P:fatty acid biosynthetic process"/>
    <property type="evidence" value="ECO:0007669"/>
    <property type="project" value="UniProtKB-KW"/>
</dbReference>
<comment type="similarity">
    <text evidence="1 11">Belongs to the lipoxygenase family.</text>
</comment>
<dbReference type="InterPro" id="IPR001246">
    <property type="entry name" value="LipOase_plant"/>
</dbReference>
<keyword evidence="5" id="KW-0276">Fatty acid metabolism</keyword>
<dbReference type="GO" id="GO:0046872">
    <property type="term" value="F:metal ion binding"/>
    <property type="evidence" value="ECO:0007669"/>
    <property type="project" value="UniProtKB-UniRule"/>
</dbReference>
<dbReference type="SMART" id="SM00308">
    <property type="entry name" value="LH2"/>
    <property type="match status" value="1"/>
</dbReference>
<keyword evidence="8" id="KW-0443">Lipid metabolism</keyword>
<dbReference type="InterPro" id="IPR001024">
    <property type="entry name" value="PLAT/LH2_dom"/>
</dbReference>
<dbReference type="InterPro" id="IPR036226">
    <property type="entry name" value="LipOase_C_sf"/>
</dbReference>
<accession>A0A8K0MNA9</accession>
<dbReference type="SUPFAM" id="SSF48484">
    <property type="entry name" value="Lipoxigenase"/>
    <property type="match status" value="1"/>
</dbReference>
<feature type="domain" description="PLAT" evidence="12">
    <location>
        <begin position="50"/>
        <end position="170"/>
    </location>
</feature>
<evidence type="ECO:0000256" key="9">
    <source>
        <dbReference type="ARBA" id="ARBA00023160"/>
    </source>
</evidence>
<reference evidence="14" key="1">
    <citation type="submission" date="2020-03" db="EMBL/GenBank/DDBJ databases">
        <title>A high-quality chromosome-level genome assembly of a woody plant with both climbing and erect habits, Rhamnella rubrinervis.</title>
        <authorList>
            <person name="Lu Z."/>
            <person name="Yang Y."/>
            <person name="Zhu X."/>
            <person name="Sun Y."/>
        </authorList>
    </citation>
    <scope>NUCLEOTIDE SEQUENCE</scope>
    <source>
        <strain evidence="14">BYM</strain>
        <tissue evidence="14">Leaf</tissue>
    </source>
</reference>
<evidence type="ECO:0000256" key="4">
    <source>
        <dbReference type="ARBA" id="ARBA00022767"/>
    </source>
</evidence>
<dbReference type="Gene3D" id="3.10.450.60">
    <property type="match status" value="1"/>
</dbReference>
<keyword evidence="15" id="KW-1185">Reference proteome</keyword>
<keyword evidence="4 11" id="KW-0925">Oxylipin biosynthesis</keyword>
<dbReference type="PANTHER" id="PTHR11771">
    <property type="entry name" value="LIPOXYGENASE"/>
    <property type="match status" value="1"/>
</dbReference>
<protein>
    <recommendedName>
        <fullName evidence="11">Lipoxygenase</fullName>
        <ecNumber evidence="11">1.13.11.-</ecNumber>
    </recommendedName>
</protein>
<dbReference type="OrthoDB" id="407298at2759"/>
<dbReference type="GO" id="GO:0034440">
    <property type="term" value="P:lipid oxidation"/>
    <property type="evidence" value="ECO:0007669"/>
    <property type="project" value="InterPro"/>
</dbReference>
<evidence type="ECO:0000259" key="13">
    <source>
        <dbReference type="PROSITE" id="PS51393"/>
    </source>
</evidence>
<evidence type="ECO:0000256" key="11">
    <source>
        <dbReference type="RuleBase" id="RU003975"/>
    </source>
</evidence>
<gene>
    <name evidence="14" type="ORF">FNV43_RR03019</name>
</gene>
<evidence type="ECO:0000256" key="5">
    <source>
        <dbReference type="ARBA" id="ARBA00022832"/>
    </source>
</evidence>
<dbReference type="GO" id="GO:0016702">
    <property type="term" value="F:oxidoreductase activity, acting on single donors with incorporation of molecular oxygen, incorporation of two atoms of oxygen"/>
    <property type="evidence" value="ECO:0007669"/>
    <property type="project" value="InterPro"/>
</dbReference>
<evidence type="ECO:0000313" key="15">
    <source>
        <dbReference type="Proteomes" id="UP000796880"/>
    </source>
</evidence>
<dbReference type="Gene3D" id="4.10.375.10">
    <property type="entry name" value="Lipoxygenase-1, Domain 2"/>
    <property type="match status" value="1"/>
</dbReference>
<keyword evidence="7" id="KW-0560">Oxidoreductase</keyword>
<comment type="pathway">
    <text evidence="11">Lipid metabolism; oxylipin biosynthesis.</text>
</comment>
<dbReference type="GO" id="GO:0031408">
    <property type="term" value="P:oxylipin biosynthetic process"/>
    <property type="evidence" value="ECO:0007669"/>
    <property type="project" value="UniProtKB-UniRule"/>
</dbReference>
<name>A0A8K0MNA9_9ROSA</name>
<evidence type="ECO:0000256" key="8">
    <source>
        <dbReference type="ARBA" id="ARBA00023098"/>
    </source>
</evidence>
<keyword evidence="3" id="KW-0479">Metal-binding</keyword>
<comment type="caution">
    <text evidence="14">The sequence shown here is derived from an EMBL/GenBank/DDBJ whole genome shotgun (WGS) entry which is preliminary data.</text>
</comment>
<dbReference type="Pfam" id="PF00305">
    <property type="entry name" value="Lipoxygenase"/>
    <property type="match status" value="3"/>
</dbReference>
<dbReference type="InterPro" id="IPR027433">
    <property type="entry name" value="Lipoxygenase_dom_3"/>
</dbReference>
<keyword evidence="6" id="KW-0223">Dioxygenase</keyword>
<dbReference type="Gene3D" id="4.10.372.10">
    <property type="entry name" value="Lipoxygenase-1, Domain 3"/>
    <property type="match status" value="1"/>
</dbReference>
<dbReference type="PROSITE" id="PS00081">
    <property type="entry name" value="LIPOXYGENASE_2"/>
    <property type="match status" value="1"/>
</dbReference>
<dbReference type="Pfam" id="PF01477">
    <property type="entry name" value="PLAT"/>
    <property type="match status" value="1"/>
</dbReference>
<dbReference type="SUPFAM" id="SSF49723">
    <property type="entry name" value="Lipase/lipooxygenase domain (PLAT/LH2 domain)"/>
    <property type="match status" value="1"/>
</dbReference>
<dbReference type="Proteomes" id="UP000796880">
    <property type="component" value="Unassembled WGS sequence"/>
</dbReference>
<dbReference type="PRINTS" id="PR00468">
    <property type="entry name" value="PLTLPOXGNASE"/>
</dbReference>
<evidence type="ECO:0000256" key="7">
    <source>
        <dbReference type="ARBA" id="ARBA00023002"/>
    </source>
</evidence>
<dbReference type="PROSITE" id="PS50095">
    <property type="entry name" value="PLAT"/>
    <property type="match status" value="1"/>
</dbReference>
<dbReference type="EMBL" id="VOIH02000002">
    <property type="protein sequence ID" value="KAF3452586.1"/>
    <property type="molecule type" value="Genomic_DNA"/>
</dbReference>
<dbReference type="InterPro" id="IPR020834">
    <property type="entry name" value="LipOase_CS"/>
</dbReference>
<evidence type="ECO:0000256" key="6">
    <source>
        <dbReference type="ARBA" id="ARBA00022964"/>
    </source>
</evidence>
<evidence type="ECO:0000256" key="10">
    <source>
        <dbReference type="PROSITE-ProRule" id="PRU00152"/>
    </source>
</evidence>
<dbReference type="UniPathway" id="UPA00382"/>
<sequence>MLKPQAVGKTHEYAAKLNAFVHGRSSPTGASSLAVISRLSLHRKQRELGICFISSTPAGNIEAVASAPTTKKETTSVEHNEEIDEAISETIKGFAQKKGREGEVIKYETTFKVGKDFGEVGAILVENEHRREMYLTDIVLHGFPNGPVNVVCNSWVHSKFQNPQKRVFFTTKSYLPRETPSGLRRLRKEELETLRGNGEGERKSFERIYDYDVYNDVGDPDKSWDLRRPVLGGQLQPYPRRCRTGRAPCDTDPLSEKRTKKGFYVPRDECFSEIKQVTFSAKTLYSVLHALAPSLGTVMVDKDLGFTYFTAIDSLFSEGVDLPPIGNQGFLKTIIPRVVKTITDTGGDVLRFETLRPLTEWPLKSKLDPEIYGPQESAITTEMINQEIGGIMTVDEALKQNKLFILDYHDLLLPFVERVRQLKSTTLYGSRTVFFLNPDGTLRPLAIELTRPPMDGLPKPMFLPMILVITNLLVTGTYSTLRTHCVTEPYVIATNRQLSVMHPIHRLLRPHFRYTMEINALAREALINAEGTIETAFAPGKYAGELSSVAYDVEWRFDLQALPADLISRARSTTSTNLGMAVEDPTAPHGLKLTIEDYPYANDGLLLWDIIKQWVSDYVDHYYPDPNLVEFDEELQAWWSEIRTVGHADKKDEPWWPVLKTSKDLIEIVTTIVWVTSGHHAAVNFGQYTYAGYFPNRPAIARINMPTEDPSEEDWKRFMKKPEAALLKNILEKMEKSWEDNPVIKAAFEKFNGRLKVLEGIIDERNENSDFKNRNGAGTMPYELLKPFSQPGVTGKGVPYSISI</sequence>
<evidence type="ECO:0000256" key="2">
    <source>
        <dbReference type="ARBA" id="ARBA00022516"/>
    </source>
</evidence>
<dbReference type="InterPro" id="IPR000907">
    <property type="entry name" value="LipOase"/>
</dbReference>
<keyword evidence="9 11" id="KW-0275">Fatty acid biosynthesis</keyword>
<dbReference type="InterPro" id="IPR013819">
    <property type="entry name" value="LipOase_C"/>
</dbReference>
<comment type="caution">
    <text evidence="10">Lacks conserved residue(s) required for the propagation of feature annotation.</text>
</comment>
<comment type="function">
    <text evidence="11">Plant lipoxygenase may be involved in a number of diverse aspects of plant physiology including growth and development, pest resistance, and senescence or responses to wounding.</text>
</comment>
<dbReference type="EC" id="1.13.11.-" evidence="11"/>
<dbReference type="Gene3D" id="1.20.245.10">
    <property type="entry name" value="Lipoxygenase-1, Domain 5"/>
    <property type="match status" value="1"/>
</dbReference>
<evidence type="ECO:0000256" key="1">
    <source>
        <dbReference type="ARBA" id="ARBA00009419"/>
    </source>
</evidence>
<evidence type="ECO:0000313" key="14">
    <source>
        <dbReference type="EMBL" id="KAF3452586.1"/>
    </source>
</evidence>
<evidence type="ECO:0000256" key="3">
    <source>
        <dbReference type="ARBA" id="ARBA00022723"/>
    </source>
</evidence>
<dbReference type="PRINTS" id="PR00087">
    <property type="entry name" value="LIPOXYGENASE"/>
</dbReference>